<keyword evidence="4" id="KW-1185">Reference proteome</keyword>
<evidence type="ECO:0000313" key="4">
    <source>
        <dbReference type="Proteomes" id="UP001412239"/>
    </source>
</evidence>
<evidence type="ECO:0000313" key="3">
    <source>
        <dbReference type="EMBL" id="CUS08064.1"/>
    </source>
</evidence>
<feature type="non-terminal residue" evidence="3">
    <location>
        <position position="226"/>
    </location>
</feature>
<dbReference type="Pfam" id="PF13391">
    <property type="entry name" value="HNH_2"/>
    <property type="match status" value="1"/>
</dbReference>
<gene>
    <name evidence="3" type="ORF">GSTUAT00007818001</name>
</gene>
<feature type="domain" description="DUF7881" evidence="2">
    <location>
        <begin position="8"/>
        <end position="80"/>
    </location>
</feature>
<dbReference type="Pfam" id="PF25324">
    <property type="entry name" value="DUF7881"/>
    <property type="match status" value="1"/>
</dbReference>
<proteinExistence type="predicted"/>
<accession>A0A292PLQ8</accession>
<dbReference type="Proteomes" id="UP001412239">
    <property type="component" value="Unassembled WGS sequence"/>
</dbReference>
<dbReference type="AlphaFoldDB" id="A0A292PLQ8"/>
<protein>
    <submittedName>
        <fullName evidence="3">Uncharacterized protein</fullName>
    </submittedName>
</protein>
<organism evidence="3 4">
    <name type="scientific">Tuber aestivum</name>
    <name type="common">summer truffle</name>
    <dbReference type="NCBI Taxonomy" id="59557"/>
    <lineage>
        <taxon>Eukaryota</taxon>
        <taxon>Fungi</taxon>
        <taxon>Dikarya</taxon>
        <taxon>Ascomycota</taxon>
        <taxon>Pezizomycotina</taxon>
        <taxon>Pezizomycetes</taxon>
        <taxon>Pezizales</taxon>
        <taxon>Tuberaceae</taxon>
        <taxon>Tuber</taxon>
    </lineage>
</organism>
<name>A0A292PLQ8_9PEZI</name>
<evidence type="ECO:0000259" key="1">
    <source>
        <dbReference type="Pfam" id="PF13391"/>
    </source>
</evidence>
<dbReference type="EMBL" id="LN891147">
    <property type="protein sequence ID" value="CUS08064.1"/>
    <property type="molecule type" value="Genomic_DNA"/>
</dbReference>
<evidence type="ECO:0000259" key="2">
    <source>
        <dbReference type="Pfam" id="PF25324"/>
    </source>
</evidence>
<dbReference type="InterPro" id="IPR057203">
    <property type="entry name" value="DUF7881"/>
</dbReference>
<dbReference type="InterPro" id="IPR003615">
    <property type="entry name" value="HNH_nuc"/>
</dbReference>
<sequence>MSINGSRWRNVSFHDAANPEEALGGFVQNGSITEANFLDILGIMLVVGESPLRVQERISSCVVSRTDVPLTTGVYDIYCEVHDELWMRRAISHNITGRDRAFRHRISNRDRKCLISGLVNPESNIQSLDWSGYEAAHIFPLEHESHWVQFNYSRWMTDMHDAAGSSKINSSQNGLLLQSDLHNVFDLYLLSVNPDDGYKVVVFTTDRLGLDGRILDPVCRSPTNPH</sequence>
<reference evidence="3" key="1">
    <citation type="submission" date="2015-10" db="EMBL/GenBank/DDBJ databases">
        <authorList>
            <person name="Regsiter A."/>
            <person name="william w."/>
        </authorList>
    </citation>
    <scope>NUCLEOTIDE SEQUENCE</scope>
    <source>
        <strain evidence="3">Montdore</strain>
    </source>
</reference>
<feature type="domain" description="HNH nuclease" evidence="1">
    <location>
        <begin position="113"/>
        <end position="193"/>
    </location>
</feature>